<keyword evidence="4" id="KW-1185">Reference proteome</keyword>
<keyword evidence="2" id="KW-1133">Transmembrane helix</keyword>
<gene>
    <name evidence="3" type="ORF">FB45DRAFT_1082631</name>
</gene>
<evidence type="ECO:0000313" key="4">
    <source>
        <dbReference type="Proteomes" id="UP001221142"/>
    </source>
</evidence>
<feature type="region of interest" description="Disordered" evidence="1">
    <location>
        <begin position="773"/>
        <end position="827"/>
    </location>
</feature>
<proteinExistence type="predicted"/>
<evidence type="ECO:0000256" key="1">
    <source>
        <dbReference type="SAM" id="MobiDB-lite"/>
    </source>
</evidence>
<accession>A0AAD7BQ73</accession>
<keyword evidence="2" id="KW-0812">Transmembrane</keyword>
<comment type="caution">
    <text evidence="3">The sequence shown here is derived from an EMBL/GenBank/DDBJ whole genome shotgun (WGS) entry which is preliminary data.</text>
</comment>
<feature type="region of interest" description="Disordered" evidence="1">
    <location>
        <begin position="101"/>
        <end position="209"/>
    </location>
</feature>
<feature type="compositionally biased region" description="Basic and acidic residues" evidence="1">
    <location>
        <begin position="179"/>
        <end position="192"/>
    </location>
</feature>
<evidence type="ECO:0000313" key="3">
    <source>
        <dbReference type="EMBL" id="KAJ7627356.1"/>
    </source>
</evidence>
<dbReference type="EMBL" id="JARKIF010000011">
    <property type="protein sequence ID" value="KAJ7627356.1"/>
    <property type="molecule type" value="Genomic_DNA"/>
</dbReference>
<name>A0AAD7BQ73_9AGAR</name>
<evidence type="ECO:0000256" key="2">
    <source>
        <dbReference type="SAM" id="Phobius"/>
    </source>
</evidence>
<dbReference type="Proteomes" id="UP001221142">
    <property type="component" value="Unassembled WGS sequence"/>
</dbReference>
<sequence length="898" mass="98497">MAHNLADGHTAYQKPRLRPSSPLRSAAHLFTILRLFMSLLISTLLGVLTLPLLSHASVPDTVYFATYMTFFLVVCSVVFGEKGHRDNGQGAEIYYDESGLVSEDDDEPWSDVENATGADLDDILPSCDSQPPTPCDLFYGPARRLRGGSNSDQDDSDIEEYTPGKRKRRPSPPRSRKVSNSEKGKQRAHDSDDNSDNSEDGILVTRGKGRSNGMRVAEVIHIESVPEYWDIPPSDHSIAYIADLSATPECLKSTRRLKDLTVDAFIKKQCQDSLTGPTGVKTTNKLAEVLILDPDEIVPCRRSNLSCGGCFVCNLAAPDHLAGFERWVDDGNDDLISAPIRAAKKAEGMSLLAIATAFCESVMSDPCQGVKPDGFTCGGHAVMRRFQYGPSKGKQSFVGCSSWSRGDGIDHIYRHIDSKVKESVLSSLFQHKIIQEEDIEDDESIVNAPCVQVVHPSHLPNDRRCPRTHLRESIQRRGTLIKRPCPAQVLILIPIDETDLRAVVIPKPGIPHNHPLFPRVKVPFHAESTYKGCAVATGPLGATTLRVDKSSATRAILGGKLPQEIHPSLINNRARRGIVQDVRGARLPSGTGMSAVWAEFEKDKSRAPEERYIHAVSTLADDTHVIITMDPGLASLALDAIWIMVDTTFVVVHGKTNEWKLLIWLDDLDKRTTIGRVWSNRATREAILLARQLDSDNARIIKASVASGVWENGNNSTRARFKSQATRQANVRARAAANTENGTGVAGKQLKAKLAAAERLATQQELEIQELRSQLSSSAQRSHPTPHSPTQLHPYSSSACIDVDADWDYPESPVPDPSRPHYSSVPEAGPSKLPNLLTSLFPMASPARSVASDFDYALALQSEYLDPMLEAMARSDFEPYPVDGVDDVLASDPHPSPR</sequence>
<keyword evidence="2" id="KW-0472">Membrane</keyword>
<reference evidence="3" key="1">
    <citation type="submission" date="2023-03" db="EMBL/GenBank/DDBJ databases">
        <title>Massive genome expansion in bonnet fungi (Mycena s.s.) driven by repeated elements and novel gene families across ecological guilds.</title>
        <authorList>
            <consortium name="Lawrence Berkeley National Laboratory"/>
            <person name="Harder C.B."/>
            <person name="Miyauchi S."/>
            <person name="Viragh M."/>
            <person name="Kuo A."/>
            <person name="Thoen E."/>
            <person name="Andreopoulos B."/>
            <person name="Lu D."/>
            <person name="Skrede I."/>
            <person name="Drula E."/>
            <person name="Henrissat B."/>
            <person name="Morin E."/>
            <person name="Kohler A."/>
            <person name="Barry K."/>
            <person name="LaButti K."/>
            <person name="Morin E."/>
            <person name="Salamov A."/>
            <person name="Lipzen A."/>
            <person name="Mereny Z."/>
            <person name="Hegedus B."/>
            <person name="Baldrian P."/>
            <person name="Stursova M."/>
            <person name="Weitz H."/>
            <person name="Taylor A."/>
            <person name="Grigoriev I.V."/>
            <person name="Nagy L.G."/>
            <person name="Martin F."/>
            <person name="Kauserud H."/>
        </authorList>
    </citation>
    <scope>NUCLEOTIDE SEQUENCE</scope>
    <source>
        <strain evidence="3">9284</strain>
    </source>
</reference>
<feature type="transmembrane region" description="Helical" evidence="2">
    <location>
        <begin position="26"/>
        <end position="50"/>
    </location>
</feature>
<organism evidence="3 4">
    <name type="scientific">Roridomyces roridus</name>
    <dbReference type="NCBI Taxonomy" id="1738132"/>
    <lineage>
        <taxon>Eukaryota</taxon>
        <taxon>Fungi</taxon>
        <taxon>Dikarya</taxon>
        <taxon>Basidiomycota</taxon>
        <taxon>Agaricomycotina</taxon>
        <taxon>Agaricomycetes</taxon>
        <taxon>Agaricomycetidae</taxon>
        <taxon>Agaricales</taxon>
        <taxon>Marasmiineae</taxon>
        <taxon>Mycenaceae</taxon>
        <taxon>Roridomyces</taxon>
    </lineage>
</organism>
<feature type="compositionally biased region" description="Polar residues" evidence="1">
    <location>
        <begin position="783"/>
        <end position="799"/>
    </location>
</feature>
<feature type="transmembrane region" description="Helical" evidence="2">
    <location>
        <begin position="62"/>
        <end position="80"/>
    </location>
</feature>
<feature type="compositionally biased region" description="Low complexity" evidence="1">
    <location>
        <begin position="773"/>
        <end position="782"/>
    </location>
</feature>
<feature type="compositionally biased region" description="Basic residues" evidence="1">
    <location>
        <begin position="164"/>
        <end position="177"/>
    </location>
</feature>
<dbReference type="AlphaFoldDB" id="A0AAD7BQ73"/>
<protein>
    <submittedName>
        <fullName evidence="3">Uncharacterized protein</fullName>
    </submittedName>
</protein>